<organism evidence="1 2">
    <name type="scientific">Streptosporangium oxazolinicum</name>
    <dbReference type="NCBI Taxonomy" id="909287"/>
    <lineage>
        <taxon>Bacteria</taxon>
        <taxon>Bacillati</taxon>
        <taxon>Actinomycetota</taxon>
        <taxon>Actinomycetes</taxon>
        <taxon>Streptosporangiales</taxon>
        <taxon>Streptosporangiaceae</taxon>
        <taxon>Streptosporangium</taxon>
    </lineage>
</organism>
<reference evidence="2" key="1">
    <citation type="journal article" date="2019" name="Int. J. Syst. Evol. Microbiol.">
        <title>The Global Catalogue of Microorganisms (GCM) 10K type strain sequencing project: providing services to taxonomists for standard genome sequencing and annotation.</title>
        <authorList>
            <consortium name="The Broad Institute Genomics Platform"/>
            <consortium name="The Broad Institute Genome Sequencing Center for Infectious Disease"/>
            <person name="Wu L."/>
            <person name="Ma J."/>
        </authorList>
    </citation>
    <scope>NUCLEOTIDE SEQUENCE [LARGE SCALE GENOMIC DNA]</scope>
    <source>
        <strain evidence="2">JCM 17388</strain>
    </source>
</reference>
<evidence type="ECO:0000313" key="2">
    <source>
        <dbReference type="Proteomes" id="UP001501251"/>
    </source>
</evidence>
<comment type="caution">
    <text evidence="1">The sequence shown here is derived from an EMBL/GenBank/DDBJ whole genome shotgun (WGS) entry which is preliminary data.</text>
</comment>
<dbReference type="EMBL" id="BAABAQ010000004">
    <property type="protein sequence ID" value="GAA4191407.1"/>
    <property type="molecule type" value="Genomic_DNA"/>
</dbReference>
<name>A0ABP8AWD1_9ACTN</name>
<sequence length="63" mass="7112">MEIAVSFLFIALVLFGADRLLLLLEGRGHVNWRRTGRRDLSAEPTARLDSLLEDAAREPVHRA</sequence>
<accession>A0ABP8AWD1</accession>
<gene>
    <name evidence="1" type="ORF">GCM10022252_31240</name>
</gene>
<keyword evidence="2" id="KW-1185">Reference proteome</keyword>
<protein>
    <submittedName>
        <fullName evidence="1">Uncharacterized protein</fullName>
    </submittedName>
</protein>
<evidence type="ECO:0000313" key="1">
    <source>
        <dbReference type="EMBL" id="GAA4191407.1"/>
    </source>
</evidence>
<proteinExistence type="predicted"/>
<dbReference type="Proteomes" id="UP001501251">
    <property type="component" value="Unassembled WGS sequence"/>
</dbReference>
<dbReference type="RefSeq" id="WP_344918571.1">
    <property type="nucleotide sequence ID" value="NZ_BAABAQ010000004.1"/>
</dbReference>